<proteinExistence type="predicted"/>
<sequence length="165" mass="18594">MGIRRPSLLHHFPSKEALYEEVFEQLLSDWIERLAGAIGAPETGNRKMELVIGAGFDLFADNPDYVRLMRREALDGGIHLGIDMAAVLRPMFDRAVLFFEREMNSGTFRRQDPAQLLLTGYGALLSYFSDAPFVGGLIDADALSPDVLRRRRQHIIDFFLAALEP</sequence>
<evidence type="ECO:0000259" key="2">
    <source>
        <dbReference type="Pfam" id="PF17938"/>
    </source>
</evidence>
<dbReference type="InterPro" id="IPR036271">
    <property type="entry name" value="Tet_transcr_reg_TetR-rel_C_sf"/>
</dbReference>
<dbReference type="Pfam" id="PF17938">
    <property type="entry name" value="TetR_C_29"/>
    <property type="match status" value="1"/>
</dbReference>
<dbReference type="AlphaFoldDB" id="A0A6J7QBU9"/>
<evidence type="ECO:0000256" key="1">
    <source>
        <dbReference type="ARBA" id="ARBA00023125"/>
    </source>
</evidence>
<dbReference type="PANTHER" id="PTHR30328:SF54">
    <property type="entry name" value="HTH-TYPE TRANSCRIPTIONAL REPRESSOR SCO4008"/>
    <property type="match status" value="1"/>
</dbReference>
<accession>A0A6J7QBU9</accession>
<dbReference type="Gene3D" id="1.10.357.10">
    <property type="entry name" value="Tetracycline Repressor, domain 2"/>
    <property type="match status" value="1"/>
</dbReference>
<dbReference type="Gene3D" id="1.10.10.60">
    <property type="entry name" value="Homeodomain-like"/>
    <property type="match status" value="1"/>
</dbReference>
<dbReference type="EMBL" id="CAFBOL010000128">
    <property type="protein sequence ID" value="CAB5015098.1"/>
    <property type="molecule type" value="Genomic_DNA"/>
</dbReference>
<dbReference type="InterPro" id="IPR050109">
    <property type="entry name" value="HTH-type_TetR-like_transc_reg"/>
</dbReference>
<evidence type="ECO:0000313" key="3">
    <source>
        <dbReference type="EMBL" id="CAB5015098.1"/>
    </source>
</evidence>
<organism evidence="3">
    <name type="scientific">freshwater metagenome</name>
    <dbReference type="NCBI Taxonomy" id="449393"/>
    <lineage>
        <taxon>unclassified sequences</taxon>
        <taxon>metagenomes</taxon>
        <taxon>ecological metagenomes</taxon>
    </lineage>
</organism>
<feature type="domain" description="HTH-type transcriptional repressor NicS C-terminal" evidence="2">
    <location>
        <begin position="47"/>
        <end position="158"/>
    </location>
</feature>
<protein>
    <submittedName>
        <fullName evidence="3">Unannotated protein</fullName>
    </submittedName>
</protein>
<dbReference type="InterPro" id="IPR041474">
    <property type="entry name" value="NicS_C"/>
</dbReference>
<dbReference type="GO" id="GO:0003677">
    <property type="term" value="F:DNA binding"/>
    <property type="evidence" value="ECO:0007669"/>
    <property type="project" value="UniProtKB-KW"/>
</dbReference>
<dbReference type="SUPFAM" id="SSF46689">
    <property type="entry name" value="Homeodomain-like"/>
    <property type="match status" value="1"/>
</dbReference>
<keyword evidence="1" id="KW-0238">DNA-binding</keyword>
<gene>
    <name evidence="3" type="ORF">UFOPK3931_03025</name>
</gene>
<dbReference type="SUPFAM" id="SSF48498">
    <property type="entry name" value="Tetracyclin repressor-like, C-terminal domain"/>
    <property type="match status" value="1"/>
</dbReference>
<dbReference type="PANTHER" id="PTHR30328">
    <property type="entry name" value="TRANSCRIPTIONAL REPRESSOR"/>
    <property type="match status" value="1"/>
</dbReference>
<name>A0A6J7QBU9_9ZZZZ</name>
<dbReference type="InterPro" id="IPR009057">
    <property type="entry name" value="Homeodomain-like_sf"/>
</dbReference>
<reference evidence="3" key="1">
    <citation type="submission" date="2020-05" db="EMBL/GenBank/DDBJ databases">
        <authorList>
            <person name="Chiriac C."/>
            <person name="Salcher M."/>
            <person name="Ghai R."/>
            <person name="Kavagutti S V."/>
        </authorList>
    </citation>
    <scope>NUCLEOTIDE SEQUENCE</scope>
</reference>